<dbReference type="GO" id="GO:0032259">
    <property type="term" value="P:methylation"/>
    <property type="evidence" value="ECO:0007669"/>
    <property type="project" value="UniProtKB-KW"/>
</dbReference>
<dbReference type="PANTHER" id="PTHR43619">
    <property type="entry name" value="S-ADENOSYL-L-METHIONINE-DEPENDENT METHYLTRANSFERASE YKTD-RELATED"/>
    <property type="match status" value="1"/>
</dbReference>
<dbReference type="InterPro" id="IPR011610">
    <property type="entry name" value="SAM_mthyl_Trfase_ML2640-like"/>
</dbReference>
<accession>A0A1X0AQ14</accession>
<dbReference type="PANTHER" id="PTHR43619:SF2">
    <property type="entry name" value="S-ADENOSYL-L-METHIONINE-DEPENDENT METHYLTRANSFERASES SUPERFAMILY PROTEIN"/>
    <property type="match status" value="1"/>
</dbReference>
<keyword evidence="5 6" id="KW-0949">S-adenosyl-L-methionine</keyword>
<dbReference type="Gene3D" id="3.40.50.150">
    <property type="entry name" value="Vaccinia Virus protein VP39"/>
    <property type="match status" value="1"/>
</dbReference>
<keyword evidence="3 6" id="KW-0489">Methyltransferase</keyword>
<dbReference type="OrthoDB" id="9806164at2"/>
<name>A0A1X0AQ14_9MYCO</name>
<dbReference type="AlphaFoldDB" id="A0A1X0AQ14"/>
<dbReference type="RefSeq" id="WP_083166401.1">
    <property type="nucleotide sequence ID" value="NZ_MVHF01000027.1"/>
</dbReference>
<dbReference type="InterPro" id="IPR029063">
    <property type="entry name" value="SAM-dependent_MTases_sf"/>
</dbReference>
<evidence type="ECO:0000256" key="5">
    <source>
        <dbReference type="ARBA" id="ARBA00022691"/>
    </source>
</evidence>
<evidence type="ECO:0000256" key="6">
    <source>
        <dbReference type="RuleBase" id="RU362030"/>
    </source>
</evidence>
<dbReference type="Pfam" id="PF04072">
    <property type="entry name" value="LCM"/>
    <property type="match status" value="1"/>
</dbReference>
<dbReference type="NCBIfam" id="TIGR00027">
    <property type="entry name" value="mthyl_TIGR00027"/>
    <property type="match status" value="1"/>
</dbReference>
<dbReference type="EMBL" id="MVHF01000027">
    <property type="protein sequence ID" value="ORA32120.1"/>
    <property type="molecule type" value="Genomic_DNA"/>
</dbReference>
<dbReference type="GO" id="GO:0008168">
    <property type="term" value="F:methyltransferase activity"/>
    <property type="evidence" value="ECO:0007669"/>
    <property type="project" value="UniProtKB-UniRule"/>
</dbReference>
<organism evidence="7 8">
    <name type="scientific">Mycobacterium aquaticum</name>
    <dbReference type="NCBI Taxonomy" id="1927124"/>
    <lineage>
        <taxon>Bacteria</taxon>
        <taxon>Bacillati</taxon>
        <taxon>Actinomycetota</taxon>
        <taxon>Actinomycetes</taxon>
        <taxon>Mycobacteriales</taxon>
        <taxon>Mycobacteriaceae</taxon>
        <taxon>Mycobacterium</taxon>
    </lineage>
</organism>
<reference evidence="7 8" key="1">
    <citation type="submission" date="2017-02" db="EMBL/GenBank/DDBJ databases">
        <title>The new phylogeny of genus Mycobacterium.</title>
        <authorList>
            <person name="Tortoli E."/>
            <person name="Trovato A."/>
            <person name="Cirillo D.M."/>
        </authorList>
    </citation>
    <scope>NUCLEOTIDE SEQUENCE [LARGE SCALE GENOMIC DNA]</scope>
    <source>
        <strain evidence="7 8">RW6</strain>
    </source>
</reference>
<evidence type="ECO:0000256" key="2">
    <source>
        <dbReference type="ARBA" id="ARBA00008138"/>
    </source>
</evidence>
<dbReference type="Proteomes" id="UP000192448">
    <property type="component" value="Unassembled WGS sequence"/>
</dbReference>
<comment type="caution">
    <text evidence="7">The sequence shown here is derived from an EMBL/GenBank/DDBJ whole genome shotgun (WGS) entry which is preliminary data.</text>
</comment>
<keyword evidence="8" id="KW-1185">Reference proteome</keyword>
<comment type="similarity">
    <text evidence="2 6">Belongs to the UPF0677 family.</text>
</comment>
<sequence>MARVDGDTWDLASSVGATATLVATGRAVASTAPHGLIDDPFAAPLVRAVGIDAFTKMVNGELDFDAIEAIAPDAAARARANIDEMAVRTRFFDDYFVAATEGGIRQAVILASGLDSRAYRLPWPDGTVVYEIDQPEVIEFKTRVLADLGAAPTAQRRTVPIDLREDWPTALRGAGFDPGQPTAWCAEGLLIYLPSDAQDRLFDNIDALSAADSTLATEFVPGLKDFDPDKARAAAAGFSQIGLTMDMPSLIYHGERHSAADYLATKGWQMTGAPRAELFARYGLPVPEADDQDPMGEIVYISGTLG</sequence>
<evidence type="ECO:0000256" key="4">
    <source>
        <dbReference type="ARBA" id="ARBA00022679"/>
    </source>
</evidence>
<gene>
    <name evidence="7" type="ORF">BST13_23385</name>
</gene>
<dbReference type="InterPro" id="IPR007213">
    <property type="entry name" value="Ppm1/Ppm2/Tcmp"/>
</dbReference>
<dbReference type="EC" id="2.1.1.-" evidence="6"/>
<keyword evidence="4 7" id="KW-0808">Transferase</keyword>
<comment type="function">
    <text evidence="1 6">Exhibits S-adenosyl-L-methionine-dependent methyltransferase activity.</text>
</comment>
<evidence type="ECO:0000256" key="3">
    <source>
        <dbReference type="ARBA" id="ARBA00022603"/>
    </source>
</evidence>
<dbReference type="SUPFAM" id="SSF53335">
    <property type="entry name" value="S-adenosyl-L-methionine-dependent methyltransferases"/>
    <property type="match status" value="1"/>
</dbReference>
<protein>
    <recommendedName>
        <fullName evidence="6">S-adenosyl-L-methionine-dependent methyltransferase</fullName>
        <ecNumber evidence="6">2.1.1.-</ecNumber>
    </recommendedName>
</protein>
<evidence type="ECO:0000256" key="1">
    <source>
        <dbReference type="ARBA" id="ARBA00003907"/>
    </source>
</evidence>
<dbReference type="FunFam" id="3.40.50.150:FF:000152">
    <property type="entry name" value="S-adenosyl-L-methionine-dependent methyltransferase"/>
    <property type="match status" value="1"/>
</dbReference>
<dbReference type="STRING" id="1927124.BST13_23385"/>
<evidence type="ECO:0000313" key="8">
    <source>
        <dbReference type="Proteomes" id="UP000192448"/>
    </source>
</evidence>
<evidence type="ECO:0000313" key="7">
    <source>
        <dbReference type="EMBL" id="ORA32120.1"/>
    </source>
</evidence>
<proteinExistence type="inferred from homology"/>